<reference evidence="3 4" key="1">
    <citation type="submission" date="2019-12" db="EMBL/GenBank/DDBJ databases">
        <title>The genome of Stappia indica PHM037.</title>
        <authorList>
            <person name="Kacar D."/>
            <person name="Galan B."/>
            <person name="Canedo L."/>
            <person name="Rodriguez P."/>
            <person name="de la Calle F."/>
            <person name="Garcia J.L."/>
        </authorList>
    </citation>
    <scope>NUCLEOTIDE SEQUENCE [LARGE SCALE GENOMIC DNA]</scope>
    <source>
        <strain evidence="3 4">PHM037</strain>
    </source>
</reference>
<feature type="transmembrane region" description="Helical" evidence="1">
    <location>
        <begin position="35"/>
        <end position="59"/>
    </location>
</feature>
<sequence>MRINIGTPERMARLVLGAILLVLAFVAGFPPLWAWIAGIVGVVMIVTGALRFCPAWSIFGINTNRGSK</sequence>
<accession>A0A857C8G1</accession>
<dbReference type="Proteomes" id="UP000435648">
    <property type="component" value="Chromosome"/>
</dbReference>
<organism evidence="3 4">
    <name type="scientific">Stappia indica</name>
    <dbReference type="NCBI Taxonomy" id="538381"/>
    <lineage>
        <taxon>Bacteria</taxon>
        <taxon>Pseudomonadati</taxon>
        <taxon>Pseudomonadota</taxon>
        <taxon>Alphaproteobacteria</taxon>
        <taxon>Hyphomicrobiales</taxon>
        <taxon>Stappiaceae</taxon>
        <taxon>Stappia</taxon>
    </lineage>
</organism>
<dbReference type="InterPro" id="IPR021309">
    <property type="entry name" value="YgaP-like_TM"/>
</dbReference>
<keyword evidence="1" id="KW-0812">Transmembrane</keyword>
<evidence type="ECO:0000313" key="3">
    <source>
        <dbReference type="EMBL" id="QGZ35201.1"/>
    </source>
</evidence>
<evidence type="ECO:0000259" key="2">
    <source>
        <dbReference type="Pfam" id="PF11127"/>
    </source>
</evidence>
<dbReference type="RefSeq" id="WP_036585649.1">
    <property type="nucleotide sequence ID" value="NZ_CP046908.1"/>
</dbReference>
<protein>
    <submittedName>
        <fullName evidence="3">DUF2892 domain-containing protein</fullName>
    </submittedName>
</protein>
<proteinExistence type="predicted"/>
<feature type="domain" description="Inner membrane protein YgaP-like transmembrane" evidence="2">
    <location>
        <begin position="1"/>
        <end position="65"/>
    </location>
</feature>
<evidence type="ECO:0000313" key="4">
    <source>
        <dbReference type="Proteomes" id="UP000435648"/>
    </source>
</evidence>
<dbReference type="EMBL" id="CP046908">
    <property type="protein sequence ID" value="QGZ35201.1"/>
    <property type="molecule type" value="Genomic_DNA"/>
</dbReference>
<keyword evidence="1" id="KW-0472">Membrane</keyword>
<dbReference type="OrthoDB" id="9804804at2"/>
<dbReference type="Pfam" id="PF11127">
    <property type="entry name" value="YgaP-like_TM"/>
    <property type="match status" value="1"/>
</dbReference>
<feature type="transmembrane region" description="Helical" evidence="1">
    <location>
        <begin position="12"/>
        <end position="29"/>
    </location>
</feature>
<dbReference type="AlphaFoldDB" id="A0A857C8G1"/>
<dbReference type="KEGG" id="siw:GH266_12235"/>
<dbReference type="Gene3D" id="6.10.140.1340">
    <property type="match status" value="1"/>
</dbReference>
<evidence type="ECO:0000256" key="1">
    <source>
        <dbReference type="SAM" id="Phobius"/>
    </source>
</evidence>
<name>A0A857C8G1_9HYPH</name>
<keyword evidence="1" id="KW-1133">Transmembrane helix</keyword>
<gene>
    <name evidence="3" type="ORF">GH266_12235</name>
</gene>